<dbReference type="AlphaFoldDB" id="A0AAD9XSB2"/>
<dbReference type="Proteomes" id="UP001280121">
    <property type="component" value="Unassembled WGS sequence"/>
</dbReference>
<sequence length="127" mass="13983">MNQRPILDSCIGYTQVFLPRETMRQYPLLEHLCIGSSCDSLRSLLLASFPKLKSLVVWDFANFSTMSITRDHMSIDALEIGDCPKLVSFPKGGSPTPNLTSIVILQLQESLGLSRAASQTHLSSVTV</sequence>
<keyword evidence="2" id="KW-1185">Reference proteome</keyword>
<accession>A0AAD9XSB2</accession>
<organism evidence="1 2">
    <name type="scientific">Dipteronia dyeriana</name>
    <dbReference type="NCBI Taxonomy" id="168575"/>
    <lineage>
        <taxon>Eukaryota</taxon>
        <taxon>Viridiplantae</taxon>
        <taxon>Streptophyta</taxon>
        <taxon>Embryophyta</taxon>
        <taxon>Tracheophyta</taxon>
        <taxon>Spermatophyta</taxon>
        <taxon>Magnoliopsida</taxon>
        <taxon>eudicotyledons</taxon>
        <taxon>Gunneridae</taxon>
        <taxon>Pentapetalae</taxon>
        <taxon>rosids</taxon>
        <taxon>malvids</taxon>
        <taxon>Sapindales</taxon>
        <taxon>Sapindaceae</taxon>
        <taxon>Hippocastanoideae</taxon>
        <taxon>Acereae</taxon>
        <taxon>Dipteronia</taxon>
    </lineage>
</organism>
<evidence type="ECO:0000313" key="2">
    <source>
        <dbReference type="Proteomes" id="UP001280121"/>
    </source>
</evidence>
<dbReference type="InterPro" id="IPR032675">
    <property type="entry name" value="LRR_dom_sf"/>
</dbReference>
<comment type="caution">
    <text evidence="1">The sequence shown here is derived from an EMBL/GenBank/DDBJ whole genome shotgun (WGS) entry which is preliminary data.</text>
</comment>
<dbReference type="Gene3D" id="3.80.10.10">
    <property type="entry name" value="Ribonuclease Inhibitor"/>
    <property type="match status" value="1"/>
</dbReference>
<gene>
    <name evidence="1" type="ORF">Ddye_003480</name>
</gene>
<evidence type="ECO:0000313" key="1">
    <source>
        <dbReference type="EMBL" id="KAK2664906.1"/>
    </source>
</evidence>
<dbReference type="EMBL" id="JANJYI010000001">
    <property type="protein sequence ID" value="KAK2664906.1"/>
    <property type="molecule type" value="Genomic_DNA"/>
</dbReference>
<reference evidence="1" key="1">
    <citation type="journal article" date="2023" name="Plant J.">
        <title>Genome sequences and population genomics provide insights into the demographic history, inbreeding, and mutation load of two 'living fossil' tree species of Dipteronia.</title>
        <authorList>
            <person name="Feng Y."/>
            <person name="Comes H.P."/>
            <person name="Chen J."/>
            <person name="Zhu S."/>
            <person name="Lu R."/>
            <person name="Zhang X."/>
            <person name="Li P."/>
            <person name="Qiu J."/>
            <person name="Olsen K.M."/>
            <person name="Qiu Y."/>
        </authorList>
    </citation>
    <scope>NUCLEOTIDE SEQUENCE</scope>
    <source>
        <strain evidence="1">KIB01</strain>
    </source>
</reference>
<protein>
    <submittedName>
        <fullName evidence="1">Uncharacterized protein</fullName>
    </submittedName>
</protein>
<proteinExistence type="predicted"/>
<name>A0AAD9XSB2_9ROSI</name>